<keyword evidence="2" id="KW-0812">Transmembrane</keyword>
<comment type="caution">
    <text evidence="3">The sequence shown here is derived from an EMBL/GenBank/DDBJ whole genome shotgun (WGS) entry which is preliminary data.</text>
</comment>
<gene>
    <name evidence="3" type="ORF">Ga0609869_002840</name>
</gene>
<feature type="transmembrane region" description="Helical" evidence="2">
    <location>
        <begin position="12"/>
        <end position="33"/>
    </location>
</feature>
<sequence length="260" mass="27544">MTITHNEHKFRCALLWWTLSAVIGLTVAVIAYAIGFWSLVAVIAGLVTFAVCGYVLTEGFCRSPDELNAERAEKAEIEARRAPYLAANAKAAANPPVSEKPGSKAPKPAARAPAPKAAPAPAPKKAAPKSAPAPEPKKAAPKPAPAPEPAPAPAPEAAKPEAAEVGKRPAALDAPRGGSADDLKRIKGVGPKLEKLCNRLGFYHFDQIAKWTDEEVAWVDENLEGFKGRVSRDDWVAQAKLLAEGGETAFSKRVDEGDVY</sequence>
<feature type="compositionally biased region" description="Low complexity" evidence="1">
    <location>
        <begin position="123"/>
        <end position="132"/>
    </location>
</feature>
<organism evidence="3 4">
    <name type="scientific">Rhodovulum iodosum</name>
    <dbReference type="NCBI Taxonomy" id="68291"/>
    <lineage>
        <taxon>Bacteria</taxon>
        <taxon>Pseudomonadati</taxon>
        <taxon>Pseudomonadota</taxon>
        <taxon>Alphaproteobacteria</taxon>
        <taxon>Rhodobacterales</taxon>
        <taxon>Paracoccaceae</taxon>
        <taxon>Rhodovulum</taxon>
    </lineage>
</organism>
<feature type="transmembrane region" description="Helical" evidence="2">
    <location>
        <begin position="39"/>
        <end position="57"/>
    </location>
</feature>
<feature type="region of interest" description="Disordered" evidence="1">
    <location>
        <begin position="90"/>
        <end position="185"/>
    </location>
</feature>
<keyword evidence="2" id="KW-0472">Membrane</keyword>
<dbReference type="Proteomes" id="UP001560019">
    <property type="component" value="Unassembled WGS sequence"/>
</dbReference>
<feature type="compositionally biased region" description="Low complexity" evidence="1">
    <location>
        <begin position="104"/>
        <end position="115"/>
    </location>
</feature>
<accession>A0ABV3XVW0</accession>
<keyword evidence="2" id="KW-1133">Transmembrane helix</keyword>
<name>A0ABV3XVW0_9RHOB</name>
<dbReference type="EMBL" id="JBEHHI010000003">
    <property type="protein sequence ID" value="MEX5729487.1"/>
    <property type="molecule type" value="Genomic_DNA"/>
</dbReference>
<feature type="compositionally biased region" description="Basic and acidic residues" evidence="1">
    <location>
        <begin position="158"/>
        <end position="167"/>
    </location>
</feature>
<proteinExistence type="predicted"/>
<evidence type="ECO:0000313" key="3">
    <source>
        <dbReference type="EMBL" id="MEX5729487.1"/>
    </source>
</evidence>
<dbReference type="Gene3D" id="1.10.150.20">
    <property type="entry name" value="5' to 3' exonuclease, C-terminal subdomain"/>
    <property type="match status" value="1"/>
</dbReference>
<protein>
    <submittedName>
        <fullName evidence="3">Flap endonuclease-1-like 5' DNA nuclease/uncharacterized membrane protein</fullName>
    </submittedName>
</protein>
<feature type="compositionally biased region" description="Pro residues" evidence="1">
    <location>
        <begin position="142"/>
        <end position="154"/>
    </location>
</feature>
<reference evidence="3 4" key="1">
    <citation type="submission" date="2024-06" db="EMBL/GenBank/DDBJ databases">
        <title>Genome of Rhodovulum iodosum, a marine photoferrotroph.</title>
        <authorList>
            <person name="Bianchini G."/>
            <person name="Nikeleit V."/>
            <person name="Kappler A."/>
            <person name="Bryce C."/>
            <person name="Sanchez-Baracaldo P."/>
        </authorList>
    </citation>
    <scope>NUCLEOTIDE SEQUENCE [LARGE SCALE GENOMIC DNA]</scope>
    <source>
        <strain evidence="3 4">UT/N1</strain>
    </source>
</reference>
<evidence type="ECO:0000313" key="4">
    <source>
        <dbReference type="Proteomes" id="UP001560019"/>
    </source>
</evidence>
<keyword evidence="4" id="KW-1185">Reference proteome</keyword>
<evidence type="ECO:0000256" key="2">
    <source>
        <dbReference type="SAM" id="Phobius"/>
    </source>
</evidence>
<evidence type="ECO:0000256" key="1">
    <source>
        <dbReference type="SAM" id="MobiDB-lite"/>
    </source>
</evidence>